<keyword evidence="3" id="KW-0326">Glycosidase</keyword>
<dbReference type="PANTHER" id="PTHR10353:SF209">
    <property type="entry name" value="GALACTOLIPID GALACTOSYLTRANSFERASE SFR2, CHLOROPLASTIC"/>
    <property type="match status" value="1"/>
</dbReference>
<proteinExistence type="inferred from homology"/>
<dbReference type="GO" id="GO:0005975">
    <property type="term" value="P:carbohydrate metabolic process"/>
    <property type="evidence" value="ECO:0007669"/>
    <property type="project" value="InterPro"/>
</dbReference>
<dbReference type="EMBL" id="SCKX01000001">
    <property type="protein sequence ID" value="RWZ78610.1"/>
    <property type="molecule type" value="Genomic_DNA"/>
</dbReference>
<evidence type="ECO:0000256" key="2">
    <source>
        <dbReference type="ARBA" id="ARBA00022801"/>
    </source>
</evidence>
<evidence type="ECO:0000313" key="5">
    <source>
        <dbReference type="EMBL" id="RWZ78610.1"/>
    </source>
</evidence>
<dbReference type="SUPFAM" id="SSF51445">
    <property type="entry name" value="(Trans)glycosidases"/>
    <property type="match status" value="1"/>
</dbReference>
<sequence length="419" mass="49788">MTKKTNTQFPKHFLWGASTASHQVEGDNHNQWTVWELENAKSKAAQAEYHYSDYPSWDFIKNAANDPDNYVSGDLADHYHRYEEDFDFLTKMNMNAYRFSIEWSRVEPREGAWNIEAITHYKQYLAALRKRDIEPIVTLFHFTLPTWFTDMGGFEKRANVKYFVRYAEKIVHELGSDMRYIITINEPEVYAFESYYLQNWPPNQNSIWKYLRVIHNMAIGHKRAAKIIHSMNRKFKLSISKNSTYAYPGDNAWLSRLSANVVQYFQDDFIIKRFIKSCDFLGVNYYFTNRVYGYRIHNPDLKLSDLHWDMQPADIEFVIERLNRTYRLPIMITENGLADAKDQYREWWIKETVVGIQKSIASGAEVLGYLHWSLLDNFEWAYGKWPRFGLVAIDYKTGRRILRPSAVWYGKVIKKLRKL</sequence>
<comment type="caution">
    <text evidence="5">The sequence shown here is derived from an EMBL/GenBank/DDBJ whole genome shotgun (WGS) entry which is preliminary data.</text>
</comment>
<gene>
    <name evidence="5" type="ORF">EOT05_02565</name>
</gene>
<evidence type="ECO:0000313" key="6">
    <source>
        <dbReference type="Proteomes" id="UP000289257"/>
    </source>
</evidence>
<reference evidence="5" key="1">
    <citation type="submission" date="2019-01" db="EMBL/GenBank/DDBJ databases">
        <title>Genomic signatures and co-occurrence patterns of the ultra-small Saccharimodia (Patescibacteria phylum) suggest a symbiotic lifestyle.</title>
        <authorList>
            <person name="Lemos L."/>
            <person name="Medeiros J."/>
            <person name="Andreote F."/>
            <person name="Fernandes G."/>
            <person name="Varani A."/>
            <person name="Oliveira G."/>
            <person name="Pylro V."/>
        </authorList>
    </citation>
    <scope>NUCLEOTIDE SEQUENCE [LARGE SCALE GENOMIC DNA]</scope>
    <source>
        <strain evidence="5">AMD02</strain>
    </source>
</reference>
<dbReference type="PANTHER" id="PTHR10353">
    <property type="entry name" value="GLYCOSYL HYDROLASE"/>
    <property type="match status" value="1"/>
</dbReference>
<organism evidence="5 6">
    <name type="scientific">Candidatus Microsaccharimonas sossegonensis</name>
    <dbReference type="NCBI Taxonomy" id="2506948"/>
    <lineage>
        <taxon>Bacteria</taxon>
        <taxon>Candidatus Saccharimonadota</taxon>
        <taxon>Candidatus Saccharimonadia</taxon>
        <taxon>Candidatus Saccharimonadales</taxon>
        <taxon>Candidatus Saccharimonadaceae</taxon>
        <taxon>Candidatus Microsaccharimonas</taxon>
    </lineage>
</organism>
<protein>
    <submittedName>
        <fullName evidence="5">Glycoside hydrolase family 1 protein</fullName>
    </submittedName>
</protein>
<dbReference type="Pfam" id="PF00232">
    <property type="entry name" value="Glyco_hydro_1"/>
    <property type="match status" value="2"/>
</dbReference>
<dbReference type="PRINTS" id="PR00131">
    <property type="entry name" value="GLHYDRLASE1"/>
</dbReference>
<dbReference type="InterPro" id="IPR017853">
    <property type="entry name" value="GH"/>
</dbReference>
<keyword evidence="2 5" id="KW-0378">Hydrolase</keyword>
<evidence type="ECO:0000256" key="1">
    <source>
        <dbReference type="ARBA" id="ARBA00010838"/>
    </source>
</evidence>
<name>A0A4Q0AHW0_9BACT</name>
<dbReference type="Gene3D" id="3.20.20.80">
    <property type="entry name" value="Glycosidases"/>
    <property type="match status" value="1"/>
</dbReference>
<evidence type="ECO:0000256" key="3">
    <source>
        <dbReference type="ARBA" id="ARBA00023295"/>
    </source>
</evidence>
<dbReference type="AlphaFoldDB" id="A0A4Q0AHW0"/>
<evidence type="ECO:0000256" key="4">
    <source>
        <dbReference type="RuleBase" id="RU003690"/>
    </source>
</evidence>
<accession>A0A4Q0AHW0</accession>
<dbReference type="InterPro" id="IPR001360">
    <property type="entry name" value="Glyco_hydro_1"/>
</dbReference>
<dbReference type="GO" id="GO:0008422">
    <property type="term" value="F:beta-glucosidase activity"/>
    <property type="evidence" value="ECO:0007669"/>
    <property type="project" value="TreeGrafter"/>
</dbReference>
<dbReference type="Proteomes" id="UP000289257">
    <property type="component" value="Unassembled WGS sequence"/>
</dbReference>
<keyword evidence="6" id="KW-1185">Reference proteome</keyword>
<comment type="similarity">
    <text evidence="1 4">Belongs to the glycosyl hydrolase 1 family.</text>
</comment>